<proteinExistence type="predicted"/>
<evidence type="ECO:0008006" key="2">
    <source>
        <dbReference type="Google" id="ProtNLM"/>
    </source>
</evidence>
<dbReference type="Pfam" id="PF11536">
    <property type="entry name" value="DUF3226"/>
    <property type="match status" value="1"/>
</dbReference>
<organism evidence="1">
    <name type="scientific">mine drainage metagenome</name>
    <dbReference type="NCBI Taxonomy" id="410659"/>
    <lineage>
        <taxon>unclassified sequences</taxon>
        <taxon>metagenomes</taxon>
        <taxon>ecological metagenomes</taxon>
    </lineage>
</organism>
<evidence type="ECO:0000313" key="1">
    <source>
        <dbReference type="EMBL" id="CBH99463.1"/>
    </source>
</evidence>
<gene>
    <name evidence="1" type="ORF">CARN3_0384</name>
</gene>
<dbReference type="AlphaFoldDB" id="E6PX04"/>
<dbReference type="InterPro" id="IPR024508">
    <property type="entry name" value="DUF3226"/>
</dbReference>
<dbReference type="EMBL" id="CABN01000015">
    <property type="protein sequence ID" value="CBH99463.1"/>
    <property type="molecule type" value="Genomic_DNA"/>
</dbReference>
<name>E6PX04_9ZZZZ</name>
<accession>E6PX04</accession>
<comment type="caution">
    <text evidence="1">The sequence shown here is derived from an EMBL/GenBank/DDBJ whole genome shotgun (WGS) entry which is preliminary data.</text>
</comment>
<protein>
    <recommendedName>
        <fullName evidence="2">DUF4435 domain-containing protein</fullName>
    </recommendedName>
</protein>
<sequence>MAQAIKANLSSAAKELLLVEGVNDWHILGHITADLRQRRTDFEIGYCNNDSDLMDMLGSVLVVSNSTKRVLGAVLDADEDTGVEKRLKNLLKKAPPCDVALGRFV</sequence>
<reference evidence="1" key="1">
    <citation type="submission" date="2009-10" db="EMBL/GenBank/DDBJ databases">
        <title>Diversity of trophic interactions inside an arsenic-rich microbial ecosystem.</title>
        <authorList>
            <person name="Bertin P.N."/>
            <person name="Heinrich-Salmeron A."/>
            <person name="Pelletier E."/>
            <person name="Goulhen-Chollet F."/>
            <person name="Arsene-Ploetze F."/>
            <person name="Gallien S."/>
            <person name="Calteau A."/>
            <person name="Vallenet D."/>
            <person name="Casiot C."/>
            <person name="Chane-Woon-Ming B."/>
            <person name="Giloteaux L."/>
            <person name="Barakat M."/>
            <person name="Bonnefoy V."/>
            <person name="Bruneel O."/>
            <person name="Chandler M."/>
            <person name="Cleiss J."/>
            <person name="Duran R."/>
            <person name="Elbaz-Poulichet F."/>
            <person name="Fonknechten N."/>
            <person name="Lauga B."/>
            <person name="Mornico D."/>
            <person name="Ortet P."/>
            <person name="Schaeffer C."/>
            <person name="Siguier P."/>
            <person name="Alexander Thil Smith A."/>
            <person name="Van Dorsselaer A."/>
            <person name="Weissenbach J."/>
            <person name="Medigue C."/>
            <person name="Le Paslier D."/>
        </authorList>
    </citation>
    <scope>NUCLEOTIDE SEQUENCE</scope>
</reference>